<dbReference type="EMBL" id="BAABBN010000012">
    <property type="protein sequence ID" value="GAA3938261.1"/>
    <property type="molecule type" value="Genomic_DNA"/>
</dbReference>
<comment type="caution">
    <text evidence="2">The sequence shown here is derived from an EMBL/GenBank/DDBJ whole genome shotgun (WGS) entry which is preliminary data.</text>
</comment>
<organism evidence="2 3">
    <name type="scientific">Litoribacillus peritrichatus</name>
    <dbReference type="NCBI Taxonomy" id="718191"/>
    <lineage>
        <taxon>Bacteria</taxon>
        <taxon>Pseudomonadati</taxon>
        <taxon>Pseudomonadota</taxon>
        <taxon>Gammaproteobacteria</taxon>
        <taxon>Oceanospirillales</taxon>
        <taxon>Oceanospirillaceae</taxon>
        <taxon>Litoribacillus</taxon>
    </lineage>
</organism>
<evidence type="ECO:0000259" key="1">
    <source>
        <dbReference type="Pfam" id="PF03190"/>
    </source>
</evidence>
<dbReference type="Pfam" id="PF03190">
    <property type="entry name" value="Thioredox_DsbH"/>
    <property type="match status" value="1"/>
</dbReference>
<dbReference type="InterPro" id="IPR008928">
    <property type="entry name" value="6-hairpin_glycosidase_sf"/>
</dbReference>
<evidence type="ECO:0000313" key="2">
    <source>
        <dbReference type="EMBL" id="GAA3938261.1"/>
    </source>
</evidence>
<dbReference type="PANTHER" id="PTHR42899">
    <property type="entry name" value="SPERMATOGENESIS-ASSOCIATED PROTEIN 20"/>
    <property type="match status" value="1"/>
</dbReference>
<evidence type="ECO:0000313" key="3">
    <source>
        <dbReference type="Proteomes" id="UP001501565"/>
    </source>
</evidence>
<dbReference type="SUPFAM" id="SSF52833">
    <property type="entry name" value="Thioredoxin-like"/>
    <property type="match status" value="1"/>
</dbReference>
<feature type="domain" description="Spermatogenesis-associated protein 20-like TRX" evidence="1">
    <location>
        <begin position="35"/>
        <end position="186"/>
    </location>
</feature>
<gene>
    <name evidence="2" type="ORF">GCM10022277_38150</name>
</gene>
<dbReference type="PIRSF" id="PIRSF006402">
    <property type="entry name" value="UCP006402_thioredoxin"/>
    <property type="match status" value="1"/>
</dbReference>
<dbReference type="Proteomes" id="UP001501565">
    <property type="component" value="Unassembled WGS sequence"/>
</dbReference>
<dbReference type="InterPro" id="IPR012341">
    <property type="entry name" value="6hp_glycosidase-like_sf"/>
</dbReference>
<name>A0ABP7N6C2_9GAMM</name>
<reference evidence="3" key="1">
    <citation type="journal article" date="2019" name="Int. J. Syst. Evol. Microbiol.">
        <title>The Global Catalogue of Microorganisms (GCM) 10K type strain sequencing project: providing services to taxonomists for standard genome sequencing and annotation.</title>
        <authorList>
            <consortium name="The Broad Institute Genomics Platform"/>
            <consortium name="The Broad Institute Genome Sequencing Center for Infectious Disease"/>
            <person name="Wu L."/>
            <person name="Ma J."/>
        </authorList>
    </citation>
    <scope>NUCLEOTIDE SEQUENCE [LARGE SCALE GENOMIC DNA]</scope>
    <source>
        <strain evidence="3">JCM 17551</strain>
    </source>
</reference>
<dbReference type="Gene3D" id="1.50.10.10">
    <property type="match status" value="1"/>
</dbReference>
<sequence length="757" mass="85882">MADLQTWRNAFEAKRTLMSDLLEGESLTESRHFVNGLILENSPYLLKHAINPINWQSWSEQVFIQAKEQKKLVFLSIGYSSCHWCGVMEKESFNDVGIAKLLAADYIAVKVDREEMPDVDNYYTSVLQEVLGTSGWPITVVLNASGDPFFAASYIPKNKLSTLLPRLSRLSKTNAELMNTNAKQLTTLVNKRYSAIQSVAWNPQILNETVSALKKRLDPDLGGYQGAPKFPTEAMLLFSLERLSHEYDEELAALVRLQLFNMMSKAMYDHVNGGFHRYVTDDQWLLPHFEKMLYNQAQLLMVYSKAYQLFADPLYLAVINDLLRFSSESLYSSGEGFYTSVSAVYEAEDGGFYTWQPSELKSLLKGAGKHDFVQTYALSESDLVGVYFSKPFDQNYSDIRRLLKQRQLQQRVPDIDKKVITAWNGLMIKGLADAFSVTGNQELKVLAVSTADTIWRNHFDAENNRLIRSSFKGRPNRAGQLSDYAYLANGFLKVHEITEDEVWLKKAQKLVDIVSRYFTAEDGSFYSTDIRQLDDWRIGAKVSGAEKVKAPEQLNGLQRRQYFRDGELLASNTVMLEVFHKLWLRTGDGQVGKVLVNTEKAIKSRFDHSPLDNLYAGKVLTEINSGATSHQQYFAMGNGYVEFRYQRASCDSITDLELTMKLKKGWHINSTTPNNKYLIPTRLTAESGLINVDYPKETVSNLTFSKQALRLYQGQFKIGAQAHTSALNKLKLNLQVCGDKQCLAPQTINFMLAQCQS</sequence>
<accession>A0ABP7N6C2</accession>
<keyword evidence="3" id="KW-1185">Reference proteome</keyword>
<proteinExistence type="predicted"/>
<dbReference type="SUPFAM" id="SSF48208">
    <property type="entry name" value="Six-hairpin glycosidases"/>
    <property type="match status" value="1"/>
</dbReference>
<dbReference type="InterPro" id="IPR036249">
    <property type="entry name" value="Thioredoxin-like_sf"/>
</dbReference>
<dbReference type="InterPro" id="IPR024705">
    <property type="entry name" value="Ssp411"/>
</dbReference>
<dbReference type="Gene3D" id="3.40.30.10">
    <property type="entry name" value="Glutaredoxin"/>
    <property type="match status" value="1"/>
</dbReference>
<dbReference type="PANTHER" id="PTHR42899:SF1">
    <property type="entry name" value="SPERMATOGENESIS-ASSOCIATED PROTEIN 20"/>
    <property type="match status" value="1"/>
</dbReference>
<dbReference type="InterPro" id="IPR004879">
    <property type="entry name" value="Ssp411-like_TRX"/>
</dbReference>
<protein>
    <recommendedName>
        <fullName evidence="1">Spermatogenesis-associated protein 20-like TRX domain-containing protein</fullName>
    </recommendedName>
</protein>